<evidence type="ECO:0000313" key="2">
    <source>
        <dbReference type="EMBL" id="KAJ8883137.1"/>
    </source>
</evidence>
<sequence length="703" mass="78471">MTPVRQALFCGVSGSLQLSSSALRTRITLVYSRFSGPWECSGKTTRLPPMQTGFDSRWDSPIFSHVVIVPDDAAGNLPLAPLFHSGAALNSLRFTVVGSQDLAYPEKRLFRFRASKDAATHSQKAGRRPGSQLHVATEEYSTHVACRHVPRSLATDEHERATKRAFSPPWRTGSKSRPDHPLMFVCGHRAGRCRWSAGFFGVPSFVPFFHSGAAPYSPQSPSSALKTSLLRAATLTSRIRRGLLAEFLRLGVFRSLAWRRGGRALWWEGVVEGGSGWWFRDRAMSARSAGPEDYAAHSFRSLASSCFPEEFLALASRSAKSALPIYASDASCKRSLLNPMEETTWCEYEKHLHHHASKLDPRSNLRLTQKTVAPFEFRAGLEIEINFISNRRNWRFEISILDQLPSSTNIDESEIENYEISLVRHFYIGTKIKLDPGSELGSFDLGSEKMLVQPAPELRDGENGIPPRKPAGGQRHRQARFPLARIRESTGRGLNWASILTAQPPWPLCATEGGLRSGQSNRSWLRVRLPATVPEQPAEFHCGNRMANACCELANAVQRTNRLLSAVMRSRPSQLGCHYHKFAFPLLEKFDEQGCPSGAVGHVPHSEEMKAVARLSADTNRASRRRLNIWTALNSDVFRADVDDLGEFGAAPERKVGGKREIREKTRRTNSIVRHDSHMRKSGVTRPRIETGSPWFEASRLTA</sequence>
<accession>A0ABQ9HFQ1</accession>
<dbReference type="EMBL" id="JARBHB010000005">
    <property type="protein sequence ID" value="KAJ8883137.1"/>
    <property type="molecule type" value="Genomic_DNA"/>
</dbReference>
<proteinExistence type="predicted"/>
<reference evidence="2 3" key="1">
    <citation type="submission" date="2023-02" db="EMBL/GenBank/DDBJ databases">
        <title>LHISI_Scaffold_Assembly.</title>
        <authorList>
            <person name="Stuart O.P."/>
            <person name="Cleave R."/>
            <person name="Magrath M.J.L."/>
            <person name="Mikheyev A.S."/>
        </authorList>
    </citation>
    <scope>NUCLEOTIDE SEQUENCE [LARGE SCALE GENOMIC DNA]</scope>
    <source>
        <strain evidence="2">Daus_M_001</strain>
        <tissue evidence="2">Leg muscle</tissue>
    </source>
</reference>
<name>A0ABQ9HFQ1_9NEOP</name>
<keyword evidence="3" id="KW-1185">Reference proteome</keyword>
<evidence type="ECO:0000313" key="3">
    <source>
        <dbReference type="Proteomes" id="UP001159363"/>
    </source>
</evidence>
<comment type="caution">
    <text evidence="2">The sequence shown here is derived from an EMBL/GenBank/DDBJ whole genome shotgun (WGS) entry which is preliminary data.</text>
</comment>
<organism evidence="2 3">
    <name type="scientific">Dryococelus australis</name>
    <dbReference type="NCBI Taxonomy" id="614101"/>
    <lineage>
        <taxon>Eukaryota</taxon>
        <taxon>Metazoa</taxon>
        <taxon>Ecdysozoa</taxon>
        <taxon>Arthropoda</taxon>
        <taxon>Hexapoda</taxon>
        <taxon>Insecta</taxon>
        <taxon>Pterygota</taxon>
        <taxon>Neoptera</taxon>
        <taxon>Polyneoptera</taxon>
        <taxon>Phasmatodea</taxon>
        <taxon>Verophasmatodea</taxon>
        <taxon>Anareolatae</taxon>
        <taxon>Phasmatidae</taxon>
        <taxon>Eurycanthinae</taxon>
        <taxon>Dryococelus</taxon>
    </lineage>
</organism>
<protein>
    <submittedName>
        <fullName evidence="2">Uncharacterized protein</fullName>
    </submittedName>
</protein>
<dbReference type="Proteomes" id="UP001159363">
    <property type="component" value="Chromosome 4"/>
</dbReference>
<feature type="region of interest" description="Disordered" evidence="1">
    <location>
        <begin position="677"/>
        <end position="703"/>
    </location>
</feature>
<feature type="region of interest" description="Disordered" evidence="1">
    <location>
        <begin position="457"/>
        <end position="477"/>
    </location>
</feature>
<feature type="region of interest" description="Disordered" evidence="1">
    <location>
        <begin position="154"/>
        <end position="174"/>
    </location>
</feature>
<evidence type="ECO:0000256" key="1">
    <source>
        <dbReference type="SAM" id="MobiDB-lite"/>
    </source>
</evidence>
<gene>
    <name evidence="2" type="ORF">PR048_014977</name>
</gene>